<name>A0ABM2EDE2_EQUPR</name>
<dbReference type="PANTHER" id="PTHR11461">
    <property type="entry name" value="SERINE PROTEASE INHIBITOR, SERPIN"/>
    <property type="match status" value="1"/>
</dbReference>
<dbReference type="InterPro" id="IPR042178">
    <property type="entry name" value="Serpin_sf_1"/>
</dbReference>
<evidence type="ECO:0000256" key="2">
    <source>
        <dbReference type="SAM" id="MobiDB-lite"/>
    </source>
</evidence>
<dbReference type="InterPro" id="IPR023795">
    <property type="entry name" value="Serpin_CS"/>
</dbReference>
<dbReference type="Pfam" id="PF00079">
    <property type="entry name" value="Serpin"/>
    <property type="match status" value="1"/>
</dbReference>
<dbReference type="RefSeq" id="XP_008508181.2">
    <property type="nucleotide sequence ID" value="XM_008509959.2"/>
</dbReference>
<evidence type="ECO:0000259" key="4">
    <source>
        <dbReference type="SMART" id="SM00093"/>
    </source>
</evidence>
<sequence>MSHRKMHLALSLVLTLCGLLNSIFCETQPNPKRDPHPVSSRKTSPPSHETDTDHEAFAYKLFEALSVEYHRKNLIFSPESISTALAMLSLGTRSTTLSNLVAGLGFDLQRIRAWEVHTSFQRLVQTLNELDRQRHLKHRDFLFIDINRRIKPKFLQETERLYEVEAQVADFRHRGIAKEQINQFVAQRLAHRIEEVVTSLHPHTFLFLLNYIFFKGVWEVAFQTRFTQKENFFLEDNTSVQVHMMRKTERMIYSRAEHLFATIVKLPYTGNVSLVLVLPDAGRFDFVAKELAARRARPLQSRDTRLVHLILPKFKISSRIDLNRLLPKVGIEDIFSRRANFSGITDETFPTIFEAIHEARLEVNEKGVIKAAAEDVHAKRAHHAPHADATVVKFNRPFLLFVEDELNQRQLFVGQVFNPLQ</sequence>
<keyword evidence="3" id="KW-0732">Signal</keyword>
<reference evidence="6" key="1">
    <citation type="submission" date="2025-08" db="UniProtKB">
        <authorList>
            <consortium name="RefSeq"/>
        </authorList>
    </citation>
    <scope>IDENTIFICATION</scope>
    <source>
        <tissue evidence="6">Blood</tissue>
    </source>
</reference>
<feature type="signal peptide" evidence="3">
    <location>
        <begin position="1"/>
        <end position="25"/>
    </location>
</feature>
<dbReference type="PROSITE" id="PS00284">
    <property type="entry name" value="SERPIN"/>
    <property type="match status" value="1"/>
</dbReference>
<dbReference type="InterPro" id="IPR036186">
    <property type="entry name" value="Serpin_sf"/>
</dbReference>
<dbReference type="InterPro" id="IPR042185">
    <property type="entry name" value="Serpin_sf_2"/>
</dbReference>
<dbReference type="Gene3D" id="2.30.39.10">
    <property type="entry name" value="Alpha-1-antitrypsin, domain 1"/>
    <property type="match status" value="1"/>
</dbReference>
<dbReference type="PANTHER" id="PTHR11461:SF164">
    <property type="entry name" value="UTEROFERRIN-ASSOCIATED PROTEIN"/>
    <property type="match status" value="1"/>
</dbReference>
<dbReference type="InterPro" id="IPR000215">
    <property type="entry name" value="Serpin_fam"/>
</dbReference>
<evidence type="ECO:0000256" key="1">
    <source>
        <dbReference type="RuleBase" id="RU000411"/>
    </source>
</evidence>
<feature type="domain" description="Serpin" evidence="4">
    <location>
        <begin position="59"/>
        <end position="419"/>
    </location>
</feature>
<dbReference type="Gene3D" id="2.10.310.10">
    <property type="entry name" value="Serpins superfamily"/>
    <property type="match status" value="1"/>
</dbReference>
<comment type="similarity">
    <text evidence="1">Belongs to the serpin family.</text>
</comment>
<dbReference type="Proteomes" id="UP001652662">
    <property type="component" value="Chromosome 25"/>
</dbReference>
<dbReference type="InterPro" id="IPR023796">
    <property type="entry name" value="Serpin_dom"/>
</dbReference>
<dbReference type="CDD" id="cd19559">
    <property type="entry name" value="serpinA14_UTMP_UABP-2"/>
    <property type="match status" value="1"/>
</dbReference>
<evidence type="ECO:0000313" key="6">
    <source>
        <dbReference type="RefSeq" id="XP_008508181.2"/>
    </source>
</evidence>
<accession>A0ABM2EDE2</accession>
<gene>
    <name evidence="6" type="primary">LOC103543035</name>
</gene>
<dbReference type="SUPFAM" id="SSF56574">
    <property type="entry name" value="Serpins"/>
    <property type="match status" value="1"/>
</dbReference>
<dbReference type="Gene3D" id="3.30.497.10">
    <property type="entry name" value="Antithrombin, subunit I, domain 2"/>
    <property type="match status" value="1"/>
</dbReference>
<feature type="region of interest" description="Disordered" evidence="2">
    <location>
        <begin position="30"/>
        <end position="51"/>
    </location>
</feature>
<keyword evidence="5" id="KW-1185">Reference proteome</keyword>
<protein>
    <submittedName>
        <fullName evidence="6">Uteroferrin-associated basic protein 2-like</fullName>
    </submittedName>
</protein>
<feature type="chain" id="PRO_5046096586" evidence="3">
    <location>
        <begin position="26"/>
        <end position="421"/>
    </location>
</feature>
<dbReference type="GeneID" id="103543035"/>
<evidence type="ECO:0000313" key="5">
    <source>
        <dbReference type="Proteomes" id="UP001652662"/>
    </source>
</evidence>
<organism evidence="5 6">
    <name type="scientific">Equus przewalskii</name>
    <name type="common">Przewalski's horse</name>
    <name type="synonym">Equus caballus przewalskii</name>
    <dbReference type="NCBI Taxonomy" id="9798"/>
    <lineage>
        <taxon>Eukaryota</taxon>
        <taxon>Metazoa</taxon>
        <taxon>Chordata</taxon>
        <taxon>Craniata</taxon>
        <taxon>Vertebrata</taxon>
        <taxon>Euteleostomi</taxon>
        <taxon>Mammalia</taxon>
        <taxon>Eutheria</taxon>
        <taxon>Laurasiatheria</taxon>
        <taxon>Perissodactyla</taxon>
        <taxon>Equidae</taxon>
        <taxon>Equus</taxon>
    </lineage>
</organism>
<proteinExistence type="inferred from homology"/>
<evidence type="ECO:0000256" key="3">
    <source>
        <dbReference type="SAM" id="SignalP"/>
    </source>
</evidence>
<dbReference type="SMART" id="SM00093">
    <property type="entry name" value="SERPIN"/>
    <property type="match status" value="1"/>
</dbReference>